<reference evidence="3 4" key="1">
    <citation type="journal article" date="2016" name="Nat. Commun.">
        <title>Thousands of microbial genomes shed light on interconnected biogeochemical processes in an aquifer system.</title>
        <authorList>
            <person name="Anantharaman K."/>
            <person name="Brown C.T."/>
            <person name="Hug L.A."/>
            <person name="Sharon I."/>
            <person name="Castelle C.J."/>
            <person name="Probst A.J."/>
            <person name="Thomas B.C."/>
            <person name="Singh A."/>
            <person name="Wilkins M.J."/>
            <person name="Karaoz U."/>
            <person name="Brodie E.L."/>
            <person name="Williams K.H."/>
            <person name="Hubbard S.S."/>
            <person name="Banfield J.F."/>
        </authorList>
    </citation>
    <scope>NUCLEOTIDE SEQUENCE [LARGE SCALE GENOMIC DNA]</scope>
</reference>
<dbReference type="PIRSF" id="PIRSF001359">
    <property type="entry name" value="F_bP_aldolase_II"/>
    <property type="match status" value="1"/>
</dbReference>
<keyword evidence="2" id="KW-0479">Metal-binding</keyword>
<keyword evidence="2" id="KW-0862">Zinc</keyword>
<evidence type="ECO:0000256" key="1">
    <source>
        <dbReference type="PIRSR" id="PIRSR001359-1"/>
    </source>
</evidence>
<protein>
    <submittedName>
        <fullName evidence="3">Tagatose-bisphosphate aldolase</fullName>
    </submittedName>
</protein>
<dbReference type="Proteomes" id="UP000179264">
    <property type="component" value="Unassembled WGS sequence"/>
</dbReference>
<feature type="binding site" evidence="2">
    <location>
        <position position="185"/>
    </location>
    <ligand>
        <name>Zn(2+)</name>
        <dbReference type="ChEBI" id="CHEBI:29105"/>
        <label>1</label>
        <note>catalytic</note>
    </ligand>
</feature>
<feature type="binding site" evidence="2">
    <location>
        <position position="81"/>
    </location>
    <ligand>
        <name>Zn(2+)</name>
        <dbReference type="ChEBI" id="CHEBI:29105"/>
        <label>1</label>
        <note>catalytic</note>
    </ligand>
</feature>
<evidence type="ECO:0000256" key="2">
    <source>
        <dbReference type="PIRSR" id="PIRSR001359-3"/>
    </source>
</evidence>
<dbReference type="PANTHER" id="PTHR30304:SF0">
    <property type="entry name" value="D-TAGATOSE-1,6-BISPHOSPHATE ALDOLASE SUBUNIT GATY-RELATED"/>
    <property type="match status" value="1"/>
</dbReference>
<dbReference type="GO" id="GO:0005975">
    <property type="term" value="P:carbohydrate metabolic process"/>
    <property type="evidence" value="ECO:0007669"/>
    <property type="project" value="InterPro"/>
</dbReference>
<proteinExistence type="predicted"/>
<dbReference type="AlphaFoldDB" id="A0A1G2T637"/>
<name>A0A1G2T637_9BACT</name>
<feature type="binding site" evidence="2">
    <location>
        <position position="134"/>
    </location>
    <ligand>
        <name>Zn(2+)</name>
        <dbReference type="ChEBI" id="CHEBI:29105"/>
        <label>2</label>
    </ligand>
</feature>
<dbReference type="SUPFAM" id="SSF51569">
    <property type="entry name" value="Aldolase"/>
    <property type="match status" value="1"/>
</dbReference>
<feature type="active site" description="Proton donor" evidence="1">
    <location>
        <position position="80"/>
    </location>
</feature>
<evidence type="ECO:0000313" key="3">
    <source>
        <dbReference type="EMBL" id="OHA92744.1"/>
    </source>
</evidence>
<dbReference type="NCBIfam" id="TIGR00167">
    <property type="entry name" value="cbbA"/>
    <property type="match status" value="1"/>
</dbReference>
<dbReference type="InterPro" id="IPR050246">
    <property type="entry name" value="Class_II_FBP_aldolase"/>
</dbReference>
<dbReference type="Gene3D" id="3.20.20.70">
    <property type="entry name" value="Aldolase class I"/>
    <property type="match status" value="1"/>
</dbReference>
<dbReference type="EMBL" id="MHVL01000038">
    <property type="protein sequence ID" value="OHA92744.1"/>
    <property type="molecule type" value="Genomic_DNA"/>
</dbReference>
<sequence length="288" mass="31395">MKTLRECVQEAGEKKVAIGHFNISNTEGLWGVFRAAQGLGVPVIIGVSEGERDFIGVRQAVALVKSLRDEYDYPIFINADHTYSFEKVKETVDAGFDSVIFDGAKLSFEENVKITKQCVEYARSVNPEIIVEGELGFIGTSSKVFDKIPEGVSLDEKSLTDPVKAKEFVTETGVDMLAPAVGNFHGMLRGGVDPRLNIDRIKEISGAVGIPLVLHGGSGNSEEDFKEAIANGVAIVHINTEIRVAYKQGLQIGLSENPDEVAPYKFLRPAVQAISDVVEKKLKLFNNL</sequence>
<accession>A0A1G2T637</accession>
<dbReference type="InterPro" id="IPR000771">
    <property type="entry name" value="FBA_II"/>
</dbReference>
<dbReference type="Pfam" id="PF01116">
    <property type="entry name" value="F_bP_aldolase"/>
    <property type="match status" value="1"/>
</dbReference>
<organism evidence="3 4">
    <name type="scientific">Candidatus Zambryskibacteria bacterium RIFCSPHIGHO2_02_38_10.5</name>
    <dbReference type="NCBI Taxonomy" id="1802742"/>
    <lineage>
        <taxon>Bacteria</taxon>
        <taxon>Candidatus Zambryskiibacteriota</taxon>
    </lineage>
</organism>
<dbReference type="GO" id="GO:0008270">
    <property type="term" value="F:zinc ion binding"/>
    <property type="evidence" value="ECO:0007669"/>
    <property type="project" value="InterPro"/>
</dbReference>
<dbReference type="CDD" id="cd00947">
    <property type="entry name" value="TBP_aldolase_IIB"/>
    <property type="match status" value="1"/>
</dbReference>
<feature type="binding site" evidence="2">
    <location>
        <position position="215"/>
    </location>
    <ligand>
        <name>Zn(2+)</name>
        <dbReference type="ChEBI" id="CHEBI:29105"/>
        <label>1</label>
        <note>catalytic</note>
    </ligand>
</feature>
<evidence type="ECO:0000313" key="4">
    <source>
        <dbReference type="Proteomes" id="UP000179264"/>
    </source>
</evidence>
<comment type="cofactor">
    <cofactor evidence="2">
        <name>Zn(2+)</name>
        <dbReference type="ChEBI" id="CHEBI:29105"/>
    </cofactor>
    <text evidence="2">Binds 2 Zn(2+) ions per subunit. One is catalytic and the other provides a structural contribution.</text>
</comment>
<dbReference type="InterPro" id="IPR013785">
    <property type="entry name" value="Aldolase_TIM"/>
</dbReference>
<gene>
    <name evidence="3" type="ORF">A2W58_03140</name>
</gene>
<feature type="binding site" evidence="2">
    <location>
        <position position="102"/>
    </location>
    <ligand>
        <name>Zn(2+)</name>
        <dbReference type="ChEBI" id="CHEBI:29105"/>
        <label>2</label>
    </ligand>
</feature>
<dbReference type="PANTHER" id="PTHR30304">
    <property type="entry name" value="D-TAGATOSE-1,6-BISPHOSPHATE ALDOLASE"/>
    <property type="match status" value="1"/>
</dbReference>
<dbReference type="GO" id="GO:0016832">
    <property type="term" value="F:aldehyde-lyase activity"/>
    <property type="evidence" value="ECO:0007669"/>
    <property type="project" value="InterPro"/>
</dbReference>
<comment type="caution">
    <text evidence="3">The sequence shown here is derived from an EMBL/GenBank/DDBJ whole genome shotgun (WGS) entry which is preliminary data.</text>
</comment>